<evidence type="ECO:0000256" key="6">
    <source>
        <dbReference type="ARBA" id="ARBA00023054"/>
    </source>
</evidence>
<dbReference type="Gene3D" id="3.30.457.50">
    <property type="entry name" value="Chromosome segregation protein Spc25"/>
    <property type="match status" value="1"/>
</dbReference>
<dbReference type="InterPro" id="IPR045143">
    <property type="entry name" value="Spc25"/>
</dbReference>
<evidence type="ECO:0000256" key="7">
    <source>
        <dbReference type="ARBA" id="ARBA00023306"/>
    </source>
</evidence>
<accession>A0AAW0CYL2</accession>
<feature type="coiled-coil region" evidence="10">
    <location>
        <begin position="84"/>
        <end position="146"/>
    </location>
</feature>
<organism evidence="12 13">
    <name type="scientific">Paramarasmius palmivorus</name>
    <dbReference type="NCBI Taxonomy" id="297713"/>
    <lineage>
        <taxon>Eukaryota</taxon>
        <taxon>Fungi</taxon>
        <taxon>Dikarya</taxon>
        <taxon>Basidiomycota</taxon>
        <taxon>Agaricomycotina</taxon>
        <taxon>Agaricomycetes</taxon>
        <taxon>Agaricomycetidae</taxon>
        <taxon>Agaricales</taxon>
        <taxon>Marasmiineae</taxon>
        <taxon>Marasmiaceae</taxon>
        <taxon>Paramarasmius</taxon>
    </lineage>
</organism>
<dbReference type="EMBL" id="JAYKXP010000028">
    <property type="protein sequence ID" value="KAK7043738.1"/>
    <property type="molecule type" value="Genomic_DNA"/>
</dbReference>
<sequence length="248" mass="28242">MSHILRLPQIDLASVLASPNPHIDLKLGVYENSTRNFLKAVSNYKNRSIDTISKLRSKGAAEKKKLVEKAQAIEAETNQCKVREIELMETLAKEQNEKREAEASVAQFKRELATLNERCTSVEAQIEEYRAIVANLRRERNKERTTLDAFAVRISPELKACEKRLACVIEGIEKNQLLIRFTKVDKADPDKEFSFVIDVSNQMYKVLTTSPPLPTLPNLVEYLNTTSDVYGFIVRIRQAFDRLANGED</sequence>
<keyword evidence="6 10" id="KW-0175">Coiled coil</keyword>
<dbReference type="GO" id="GO:0051301">
    <property type="term" value="P:cell division"/>
    <property type="evidence" value="ECO:0007669"/>
    <property type="project" value="UniProtKB-UniRule"/>
</dbReference>
<dbReference type="Proteomes" id="UP001383192">
    <property type="component" value="Unassembled WGS sequence"/>
</dbReference>
<dbReference type="CDD" id="cd23784">
    <property type="entry name" value="RWD_Spc25"/>
    <property type="match status" value="1"/>
</dbReference>
<protein>
    <recommendedName>
        <fullName evidence="9">Kinetochore protein SPC25</fullName>
    </recommendedName>
</protein>
<keyword evidence="13" id="KW-1185">Reference proteome</keyword>
<evidence type="ECO:0000259" key="11">
    <source>
        <dbReference type="Pfam" id="PF08234"/>
    </source>
</evidence>
<proteinExistence type="inferred from homology"/>
<evidence type="ECO:0000256" key="4">
    <source>
        <dbReference type="ARBA" id="ARBA00022776"/>
    </source>
</evidence>
<evidence type="ECO:0000256" key="8">
    <source>
        <dbReference type="ARBA" id="ARBA00023328"/>
    </source>
</evidence>
<dbReference type="GO" id="GO:0005634">
    <property type="term" value="C:nucleus"/>
    <property type="evidence" value="ECO:0007669"/>
    <property type="project" value="UniProtKB-SubCell"/>
</dbReference>
<comment type="subcellular location">
    <subcellularLocation>
        <location evidence="9">Nucleus</location>
    </subcellularLocation>
    <subcellularLocation>
        <location evidence="9">Chromosome</location>
        <location evidence="9">Centromere</location>
        <location evidence="9">Kinetochore</location>
    </subcellularLocation>
</comment>
<name>A0AAW0CYL2_9AGAR</name>
<evidence type="ECO:0000256" key="1">
    <source>
        <dbReference type="ARBA" id="ARBA00006379"/>
    </source>
</evidence>
<evidence type="ECO:0000313" key="13">
    <source>
        <dbReference type="Proteomes" id="UP001383192"/>
    </source>
</evidence>
<keyword evidence="5 9" id="KW-0995">Kinetochore</keyword>
<comment type="subunit">
    <text evidence="9">Component of the NDC80 complex.</text>
</comment>
<gene>
    <name evidence="12" type="primary">SPC25</name>
    <name evidence="12" type="ORF">VNI00_008350</name>
</gene>
<dbReference type="PANTHER" id="PTHR14281">
    <property type="entry name" value="KINETOCHORE PROTEIN SPC25-RELATED"/>
    <property type="match status" value="1"/>
</dbReference>
<comment type="function">
    <text evidence="9">Acts as a component of the essential kinetochore-associated NDC80 complex, which is required for chromosome segregation and spindle checkpoint activity.</text>
</comment>
<dbReference type="GO" id="GO:0031262">
    <property type="term" value="C:Ndc80 complex"/>
    <property type="evidence" value="ECO:0007669"/>
    <property type="project" value="InterPro"/>
</dbReference>
<keyword evidence="9" id="KW-0539">Nucleus</keyword>
<keyword evidence="7 9" id="KW-0131">Cell cycle</keyword>
<evidence type="ECO:0000256" key="10">
    <source>
        <dbReference type="SAM" id="Coils"/>
    </source>
</evidence>
<keyword evidence="8 9" id="KW-0137">Centromere</keyword>
<dbReference type="PANTHER" id="PTHR14281:SF0">
    <property type="entry name" value="KINETOCHORE PROTEIN SPC25"/>
    <property type="match status" value="1"/>
</dbReference>
<keyword evidence="4 9" id="KW-0498">Mitosis</keyword>
<keyword evidence="2 9" id="KW-0158">Chromosome</keyword>
<evidence type="ECO:0000256" key="3">
    <source>
        <dbReference type="ARBA" id="ARBA00022618"/>
    </source>
</evidence>
<feature type="domain" description="Chromosome segregation protein Spc25 C-terminal" evidence="11">
    <location>
        <begin position="172"/>
        <end position="240"/>
    </location>
</feature>
<comment type="similarity">
    <text evidence="1 9">Belongs to the SPC25 family.</text>
</comment>
<evidence type="ECO:0000256" key="2">
    <source>
        <dbReference type="ARBA" id="ARBA00022454"/>
    </source>
</evidence>
<keyword evidence="3 9" id="KW-0132">Cell division</keyword>
<dbReference type="Pfam" id="PF08234">
    <property type="entry name" value="Spindle_Spc25"/>
    <property type="match status" value="1"/>
</dbReference>
<evidence type="ECO:0000256" key="9">
    <source>
        <dbReference type="RuleBase" id="RU367150"/>
    </source>
</evidence>
<dbReference type="AlphaFoldDB" id="A0AAW0CYL2"/>
<dbReference type="InterPro" id="IPR013255">
    <property type="entry name" value="Spc25_C"/>
</dbReference>
<comment type="caution">
    <text evidence="12">The sequence shown here is derived from an EMBL/GenBank/DDBJ whole genome shotgun (WGS) entry which is preliminary data.</text>
</comment>
<evidence type="ECO:0000313" key="12">
    <source>
        <dbReference type="EMBL" id="KAK7043738.1"/>
    </source>
</evidence>
<evidence type="ECO:0000256" key="5">
    <source>
        <dbReference type="ARBA" id="ARBA00022838"/>
    </source>
</evidence>
<dbReference type="GO" id="GO:0007059">
    <property type="term" value="P:chromosome segregation"/>
    <property type="evidence" value="ECO:0007669"/>
    <property type="project" value="InterPro"/>
</dbReference>
<reference evidence="12 13" key="1">
    <citation type="submission" date="2024-01" db="EMBL/GenBank/DDBJ databases">
        <title>A draft genome for a cacao thread blight-causing isolate of Paramarasmius palmivorus.</title>
        <authorList>
            <person name="Baruah I.K."/>
            <person name="Bukari Y."/>
            <person name="Amoako-Attah I."/>
            <person name="Meinhardt L.W."/>
            <person name="Bailey B.A."/>
            <person name="Cohen S.P."/>
        </authorList>
    </citation>
    <scope>NUCLEOTIDE SEQUENCE [LARGE SCALE GENOMIC DNA]</scope>
    <source>
        <strain evidence="12 13">GH-12</strain>
    </source>
</reference>